<evidence type="ECO:0000313" key="15">
    <source>
        <dbReference type="Proteomes" id="UP000627205"/>
    </source>
</evidence>
<evidence type="ECO:0000256" key="8">
    <source>
        <dbReference type="ARBA" id="ARBA00022989"/>
    </source>
</evidence>
<keyword evidence="8 13" id="KW-1133">Transmembrane helix</keyword>
<comment type="caution">
    <text evidence="14">The sequence shown here is derived from an EMBL/GenBank/DDBJ whole genome shotgun (WGS) entry which is preliminary data.</text>
</comment>
<dbReference type="SUPFAM" id="SSF81343">
    <property type="entry name" value="Fumarate reductase respiratory complex transmembrane subunits"/>
    <property type="match status" value="1"/>
</dbReference>
<dbReference type="AlphaFoldDB" id="A0A8J3B0U9"/>
<dbReference type="InterPro" id="IPR000701">
    <property type="entry name" value="SuccDH_FuR_B_TM-su"/>
</dbReference>
<dbReference type="Gene3D" id="1.20.1300.10">
    <property type="entry name" value="Fumarate reductase/succinate dehydrogenase, transmembrane subunit"/>
    <property type="match status" value="1"/>
</dbReference>
<feature type="transmembrane region" description="Helical" evidence="13">
    <location>
        <begin position="73"/>
        <end position="94"/>
    </location>
</feature>
<dbReference type="NCBIfam" id="TIGR02970">
    <property type="entry name" value="succ_dehyd_cytB"/>
    <property type="match status" value="1"/>
</dbReference>
<dbReference type="GO" id="GO:0005886">
    <property type="term" value="C:plasma membrane"/>
    <property type="evidence" value="ECO:0007669"/>
    <property type="project" value="TreeGrafter"/>
</dbReference>
<comment type="subcellular location">
    <subcellularLocation>
        <location evidence="2">Membrane</location>
    </subcellularLocation>
</comment>
<feature type="binding site" description="axial binding residue" evidence="12">
    <location>
        <position position="89"/>
    </location>
    <ligand>
        <name>heme</name>
        <dbReference type="ChEBI" id="CHEBI:30413"/>
        <note>ligand shared with second transmembrane subunit</note>
    </ligand>
    <ligandPart>
        <name>Fe</name>
        <dbReference type="ChEBI" id="CHEBI:18248"/>
    </ligandPart>
</feature>
<evidence type="ECO:0000256" key="6">
    <source>
        <dbReference type="ARBA" id="ARBA00022692"/>
    </source>
</evidence>
<evidence type="ECO:0000313" key="14">
    <source>
        <dbReference type="EMBL" id="GGI52973.1"/>
    </source>
</evidence>
<evidence type="ECO:0000256" key="13">
    <source>
        <dbReference type="SAM" id="Phobius"/>
    </source>
</evidence>
<evidence type="ECO:0000256" key="3">
    <source>
        <dbReference type="ARBA" id="ARBA00007244"/>
    </source>
</evidence>
<name>A0A8J3B0U9_9BURK</name>
<dbReference type="PANTHER" id="PTHR10978">
    <property type="entry name" value="SUCCINATE DEHYDROGENASE CYTOCHROME B560 SUBUNIT"/>
    <property type="match status" value="1"/>
</dbReference>
<comment type="subunit">
    <text evidence="11">Part of an enzyme complex containing four subunits: a flavoprotein, an iron-sulfur protein, plus two membrane-anchoring proteins, SdhC and SdhD. The complex can form homotrimers.</text>
</comment>
<dbReference type="Proteomes" id="UP000627205">
    <property type="component" value="Unassembled WGS sequence"/>
</dbReference>
<dbReference type="RefSeq" id="WP_188419073.1">
    <property type="nucleotide sequence ID" value="NZ_BMDP01000001.1"/>
</dbReference>
<evidence type="ECO:0000256" key="11">
    <source>
        <dbReference type="ARBA" id="ARBA00025912"/>
    </source>
</evidence>
<protein>
    <recommendedName>
        <fullName evidence="4">Succinate dehydrogenase cytochrome b556 subunit</fullName>
    </recommendedName>
</protein>
<gene>
    <name evidence="14" type="primary">sdhC</name>
    <name evidence="14" type="ORF">GCM10011430_01470</name>
</gene>
<dbReference type="InterPro" id="IPR014314">
    <property type="entry name" value="Succ_DH_cytb556"/>
</dbReference>
<keyword evidence="9 12" id="KW-0408">Iron</keyword>
<reference evidence="14" key="2">
    <citation type="submission" date="2020-09" db="EMBL/GenBank/DDBJ databases">
        <authorList>
            <person name="Sun Q."/>
            <person name="Sedlacek I."/>
        </authorList>
    </citation>
    <scope>NUCLEOTIDE SEQUENCE</scope>
    <source>
        <strain evidence="14">CCM 7664</strain>
    </source>
</reference>
<keyword evidence="10 13" id="KW-0472">Membrane</keyword>
<dbReference type="InterPro" id="IPR034804">
    <property type="entry name" value="SQR/QFR_C/D"/>
</dbReference>
<evidence type="ECO:0000256" key="9">
    <source>
        <dbReference type="ARBA" id="ARBA00023004"/>
    </source>
</evidence>
<keyword evidence="15" id="KW-1185">Reference proteome</keyword>
<keyword evidence="7 12" id="KW-0479">Metal-binding</keyword>
<evidence type="ECO:0000256" key="4">
    <source>
        <dbReference type="ARBA" id="ARBA00020076"/>
    </source>
</evidence>
<comment type="similarity">
    <text evidence="3">Belongs to the cytochrome b560 family.</text>
</comment>
<reference evidence="14" key="1">
    <citation type="journal article" date="2014" name="Int. J. Syst. Evol. Microbiol.">
        <title>Complete genome sequence of Corynebacterium casei LMG S-19264T (=DSM 44701T), isolated from a smear-ripened cheese.</title>
        <authorList>
            <consortium name="US DOE Joint Genome Institute (JGI-PGF)"/>
            <person name="Walter F."/>
            <person name="Albersmeier A."/>
            <person name="Kalinowski J."/>
            <person name="Ruckert C."/>
        </authorList>
    </citation>
    <scope>NUCLEOTIDE SEQUENCE</scope>
    <source>
        <strain evidence="14">CCM 7664</strain>
    </source>
</reference>
<proteinExistence type="inferred from homology"/>
<keyword evidence="6 13" id="KW-0812">Transmembrane</keyword>
<feature type="transmembrane region" description="Helical" evidence="13">
    <location>
        <begin position="33"/>
        <end position="53"/>
    </location>
</feature>
<feature type="transmembrane region" description="Helical" evidence="13">
    <location>
        <begin position="115"/>
        <end position="134"/>
    </location>
</feature>
<dbReference type="PIRSF" id="PIRSF000178">
    <property type="entry name" value="SDH_cyt_b560"/>
    <property type="match status" value="1"/>
</dbReference>
<organism evidence="14 15">
    <name type="scientific">Oxalicibacterium solurbis</name>
    <dbReference type="NCBI Taxonomy" id="69280"/>
    <lineage>
        <taxon>Bacteria</taxon>
        <taxon>Pseudomonadati</taxon>
        <taxon>Pseudomonadota</taxon>
        <taxon>Betaproteobacteria</taxon>
        <taxon>Burkholderiales</taxon>
        <taxon>Oxalobacteraceae</taxon>
        <taxon>Oxalicibacterium</taxon>
    </lineage>
</organism>
<evidence type="ECO:0000256" key="7">
    <source>
        <dbReference type="ARBA" id="ARBA00022723"/>
    </source>
</evidence>
<evidence type="ECO:0000256" key="2">
    <source>
        <dbReference type="ARBA" id="ARBA00004370"/>
    </source>
</evidence>
<dbReference type="PANTHER" id="PTHR10978:SF5">
    <property type="entry name" value="SUCCINATE DEHYDROGENASE CYTOCHROME B560 SUBUNIT, MITOCHONDRIAL"/>
    <property type="match status" value="1"/>
</dbReference>
<evidence type="ECO:0000256" key="12">
    <source>
        <dbReference type="PIRSR" id="PIRSR000178-1"/>
    </source>
</evidence>
<sequence>MTEPIKTGKPQYKNIGLADIARYRMPLAAILSILHRVSGALMFLLLPLMLLLLDKSLMSEISFEYFKGIVSHWFIKLLLLGLIWAYLHHICAGIRFLLLDVHVGLDKDKARRSSVAVFAVSLPLTLLFALKLFGAF</sequence>
<dbReference type="GO" id="GO:0009055">
    <property type="term" value="F:electron transfer activity"/>
    <property type="evidence" value="ECO:0007669"/>
    <property type="project" value="InterPro"/>
</dbReference>
<comment type="cofactor">
    <cofactor evidence="12">
        <name>heme</name>
        <dbReference type="ChEBI" id="CHEBI:30413"/>
    </cofactor>
    <text evidence="12">The heme is bound between the two transmembrane subunits.</text>
</comment>
<dbReference type="Pfam" id="PF01127">
    <property type="entry name" value="Sdh_cyt"/>
    <property type="match status" value="1"/>
</dbReference>
<evidence type="ECO:0000256" key="1">
    <source>
        <dbReference type="ARBA" id="ARBA00004050"/>
    </source>
</evidence>
<dbReference type="GO" id="GO:0046872">
    <property type="term" value="F:metal ion binding"/>
    <property type="evidence" value="ECO:0007669"/>
    <property type="project" value="UniProtKB-KW"/>
</dbReference>
<accession>A0A8J3B0U9</accession>
<evidence type="ECO:0000256" key="5">
    <source>
        <dbReference type="ARBA" id="ARBA00022617"/>
    </source>
</evidence>
<comment type="function">
    <text evidence="1">Membrane-anchoring subunit of succinate dehydrogenase (SDH).</text>
</comment>
<evidence type="ECO:0000256" key="10">
    <source>
        <dbReference type="ARBA" id="ARBA00023136"/>
    </source>
</evidence>
<dbReference type="CDD" id="cd03499">
    <property type="entry name" value="SQR_TypeC_SdhC"/>
    <property type="match status" value="1"/>
</dbReference>
<dbReference type="EMBL" id="BMDP01000001">
    <property type="protein sequence ID" value="GGI52973.1"/>
    <property type="molecule type" value="Genomic_DNA"/>
</dbReference>
<keyword evidence="5 12" id="KW-0349">Heme</keyword>
<dbReference type="GO" id="GO:0006099">
    <property type="term" value="P:tricarboxylic acid cycle"/>
    <property type="evidence" value="ECO:0007669"/>
    <property type="project" value="InterPro"/>
</dbReference>